<dbReference type="PANTHER" id="PTHR43808">
    <property type="entry name" value="ACETYLORNITHINE DEACETYLASE"/>
    <property type="match status" value="1"/>
</dbReference>
<keyword evidence="4" id="KW-0378">Hydrolase</keyword>
<dbReference type="InterPro" id="IPR036264">
    <property type="entry name" value="Bact_exopeptidase_dim_dom"/>
</dbReference>
<protein>
    <submittedName>
        <fullName evidence="7">M20/M25/M40 family metallo-hydrolase</fullName>
    </submittedName>
</protein>
<dbReference type="EMBL" id="CP093360">
    <property type="protein sequence ID" value="UQS86085.1"/>
    <property type="molecule type" value="Genomic_DNA"/>
</dbReference>
<dbReference type="InterPro" id="IPR002933">
    <property type="entry name" value="Peptidase_M20"/>
</dbReference>
<organism evidence="7 8">
    <name type="scientific">Nicoliella spurrieriana</name>
    <dbReference type="NCBI Taxonomy" id="2925830"/>
    <lineage>
        <taxon>Bacteria</taxon>
        <taxon>Bacillati</taxon>
        <taxon>Bacillota</taxon>
        <taxon>Bacilli</taxon>
        <taxon>Lactobacillales</taxon>
        <taxon>Lactobacillaceae</taxon>
        <taxon>Nicoliella</taxon>
    </lineage>
</organism>
<dbReference type="PANTHER" id="PTHR43808:SF8">
    <property type="entry name" value="PEPTIDASE M20 DIMERISATION DOMAIN-CONTAINING PROTEIN"/>
    <property type="match status" value="1"/>
</dbReference>
<gene>
    <name evidence="7" type="ORF">MOO44_00125</name>
</gene>
<keyword evidence="8" id="KW-1185">Reference proteome</keyword>
<evidence type="ECO:0000259" key="6">
    <source>
        <dbReference type="Pfam" id="PF07687"/>
    </source>
</evidence>
<dbReference type="Proteomes" id="UP000831181">
    <property type="component" value="Plasmid p1unnamed"/>
</dbReference>
<dbReference type="Pfam" id="PF01546">
    <property type="entry name" value="Peptidase_M20"/>
    <property type="match status" value="1"/>
</dbReference>
<comment type="similarity">
    <text evidence="2">Belongs to the peptidase M20A family.</text>
</comment>
<evidence type="ECO:0000256" key="1">
    <source>
        <dbReference type="ARBA" id="ARBA00001947"/>
    </source>
</evidence>
<dbReference type="CDD" id="cd08659">
    <property type="entry name" value="M20_ArgE_DapE-like"/>
    <property type="match status" value="1"/>
</dbReference>
<proteinExistence type="inferred from homology"/>
<geneLocation type="plasmid" evidence="7 8">
    <name>p1unnamed</name>
</geneLocation>
<comment type="cofactor">
    <cofactor evidence="1">
        <name>Zn(2+)</name>
        <dbReference type="ChEBI" id="CHEBI:29105"/>
    </cofactor>
</comment>
<dbReference type="SUPFAM" id="SSF53187">
    <property type="entry name" value="Zn-dependent exopeptidases"/>
    <property type="match status" value="1"/>
</dbReference>
<sequence length="414" mass="45570">MDKKEQLSIFEDLVNINTVADNEGAVAYYLKQLFAKHGIESKIVNQFPGRMNLIAEIGNGAHPKLAFAGHEDTVHQGNNDDWQTPPFYATVKDGNLYGRGATDMKSGLAAQVIAIIELAESNLKLNGTLRFIATISEELTQGGAHLLSSRGFVDDLDSMIVGEPTGVQTKDINAYFNSGGNNTDAENVTTAANSDLKNQHFIVNAHKGALIYKIEAFGRAAHSSTPKLGISAIDKLFEYRVAEHQLFNGFTETDPELGPTIYTPDIFVGGKQVNSIPDYAYQEVMVRTIPQLPNDNIVDQLKHLIAQFNQKPGFQLKLTVEFSGDPVKSGANSTIVNVARKQAMHDLHEPLDLPLMQISMGTDGSQYKKANPNLELVVLGPGNNTAHQANEWIDLDSYYRFIKLYFDIAVNYLK</sequence>
<feature type="domain" description="Peptidase M20 dimerisation" evidence="6">
    <location>
        <begin position="204"/>
        <end position="307"/>
    </location>
</feature>
<dbReference type="PROSITE" id="PS00758">
    <property type="entry name" value="ARGE_DAPE_CPG2_1"/>
    <property type="match status" value="1"/>
</dbReference>
<dbReference type="Pfam" id="PF07687">
    <property type="entry name" value="M20_dimer"/>
    <property type="match status" value="1"/>
</dbReference>
<evidence type="ECO:0000313" key="8">
    <source>
        <dbReference type="Proteomes" id="UP000831181"/>
    </source>
</evidence>
<accession>A0A976X4S1</accession>
<evidence type="ECO:0000313" key="7">
    <source>
        <dbReference type="EMBL" id="UQS86085.1"/>
    </source>
</evidence>
<evidence type="ECO:0000256" key="5">
    <source>
        <dbReference type="ARBA" id="ARBA00022833"/>
    </source>
</evidence>
<dbReference type="InterPro" id="IPR001261">
    <property type="entry name" value="ArgE/DapE_CS"/>
</dbReference>
<dbReference type="Gene3D" id="3.30.70.360">
    <property type="match status" value="1"/>
</dbReference>
<dbReference type="KEGG" id="lbe:MOO44_00125"/>
<name>A0A976X4S1_9LACO</name>
<evidence type="ECO:0000256" key="2">
    <source>
        <dbReference type="ARBA" id="ARBA00006247"/>
    </source>
</evidence>
<dbReference type="GO" id="GO:0046872">
    <property type="term" value="F:metal ion binding"/>
    <property type="evidence" value="ECO:0007669"/>
    <property type="project" value="UniProtKB-KW"/>
</dbReference>
<dbReference type="InterPro" id="IPR050072">
    <property type="entry name" value="Peptidase_M20A"/>
</dbReference>
<dbReference type="NCBIfam" id="NF006365">
    <property type="entry name" value="PRK08588.1"/>
    <property type="match status" value="1"/>
</dbReference>
<dbReference type="InterPro" id="IPR011650">
    <property type="entry name" value="Peptidase_M20_dimer"/>
</dbReference>
<keyword evidence="7" id="KW-0614">Plasmid</keyword>
<keyword evidence="5" id="KW-0862">Zinc</keyword>
<keyword evidence="3" id="KW-0479">Metal-binding</keyword>
<dbReference type="RefSeq" id="WP_260115892.1">
    <property type="nucleotide sequence ID" value="NZ_CP093360.1"/>
</dbReference>
<dbReference type="GO" id="GO:0016787">
    <property type="term" value="F:hydrolase activity"/>
    <property type="evidence" value="ECO:0007669"/>
    <property type="project" value="UniProtKB-KW"/>
</dbReference>
<dbReference type="SUPFAM" id="SSF55031">
    <property type="entry name" value="Bacterial exopeptidase dimerisation domain"/>
    <property type="match status" value="1"/>
</dbReference>
<evidence type="ECO:0000256" key="4">
    <source>
        <dbReference type="ARBA" id="ARBA00022801"/>
    </source>
</evidence>
<evidence type="ECO:0000256" key="3">
    <source>
        <dbReference type="ARBA" id="ARBA00022723"/>
    </source>
</evidence>
<reference evidence="7" key="1">
    <citation type="journal article" date="2022" name="Int. J. Syst. Evol. Microbiol.">
        <title>Apilactobacillus apisilvae sp. nov., Nicolia spurrieriana gen. nov. sp. nov., Bombilactobacillus folatiphilus sp. nov. and Bombilactobacillus thymidiniphilus sp. nov., four new lactic acid bacterial isolates from stingless bees Tetragonula carbonaria and Austroplebeia australis.</title>
        <authorList>
            <person name="Oliphant S.A."/>
            <person name="Watson-Haigh N.S."/>
            <person name="Sumby K.M."/>
            <person name="Gardner J."/>
            <person name="Groom S."/>
            <person name="Jiranek V."/>
        </authorList>
    </citation>
    <scope>NUCLEOTIDE SEQUENCE</scope>
    <source>
        <strain evidence="7">SGEP1_A5</strain>
    </source>
</reference>
<dbReference type="Gene3D" id="3.40.630.10">
    <property type="entry name" value="Zn peptidases"/>
    <property type="match status" value="2"/>
</dbReference>
<dbReference type="AlphaFoldDB" id="A0A976X4S1"/>